<evidence type="ECO:0000256" key="8">
    <source>
        <dbReference type="ARBA" id="ARBA00022845"/>
    </source>
</evidence>
<feature type="compositionally biased region" description="Basic and acidic residues" evidence="13">
    <location>
        <begin position="281"/>
        <end position="297"/>
    </location>
</feature>
<dbReference type="PANTHER" id="PTHR36364:SF1">
    <property type="entry name" value="OS03G0203000 PROTEIN"/>
    <property type="match status" value="1"/>
</dbReference>
<keyword evidence="10" id="KW-0866">Nonsense-mediated mRNA decay</keyword>
<evidence type="ECO:0000256" key="13">
    <source>
        <dbReference type="SAM" id="MobiDB-lite"/>
    </source>
</evidence>
<evidence type="ECO:0000256" key="12">
    <source>
        <dbReference type="ARBA" id="ARBA00023242"/>
    </source>
</evidence>
<keyword evidence="4" id="KW-0813">Transport</keyword>
<dbReference type="AlphaFoldDB" id="W1P705"/>
<proteinExistence type="inferred from homology"/>
<comment type="similarity">
    <text evidence="3">Belongs to the CASC3 family.</text>
</comment>
<evidence type="ECO:0000256" key="6">
    <source>
        <dbReference type="ARBA" id="ARBA00022664"/>
    </source>
</evidence>
<keyword evidence="6" id="KW-0507">mRNA processing</keyword>
<name>W1P705_AMBTC</name>
<feature type="compositionally biased region" description="Basic and acidic residues" evidence="13">
    <location>
        <begin position="131"/>
        <end position="142"/>
    </location>
</feature>
<gene>
    <name evidence="15" type="ORF">AMTR_s00086p00033010</name>
</gene>
<feature type="compositionally biased region" description="Basic and acidic residues" evidence="13">
    <location>
        <begin position="32"/>
        <end position="47"/>
    </location>
</feature>
<evidence type="ECO:0000256" key="4">
    <source>
        <dbReference type="ARBA" id="ARBA00022448"/>
    </source>
</evidence>
<dbReference type="GO" id="GO:0000184">
    <property type="term" value="P:nuclear-transcribed mRNA catabolic process, nonsense-mediated decay"/>
    <property type="evidence" value="ECO:0007669"/>
    <property type="project" value="UniProtKB-KW"/>
</dbReference>
<reference evidence="16" key="1">
    <citation type="journal article" date="2013" name="Science">
        <title>The Amborella genome and the evolution of flowering plants.</title>
        <authorList>
            <consortium name="Amborella Genome Project"/>
        </authorList>
    </citation>
    <scope>NUCLEOTIDE SEQUENCE [LARGE SCALE GENOMIC DNA]</scope>
</reference>
<sequence>MSRWESRDSQSKRLHSRVERHSSPNRLKRDRKPATEREHFGLTDHDHRYRRRLQDALPLEAPLEAPESKISSSSAAANEVSNEVFEKPDTLKPGSNLTEVPRSLSYFQHDERGTPGQGGRSLGHRNQGKGGDSRDRFRERSGVKVVAHGQSDERIQPKRNDMGAWRHDGFFELESEAPPVKKRPAFRERKPLPETENPVPEVPASVPEVPASDNLNRSNRSALNSSKREEREGDQYLHGRPTTDFVRERFARVGDRPYVKDDGQREGFQHRERYASGGSSRGRERFNGRYNAGDRNRYRASASRGEKWKHDLFYEANRSPTPKNEEDHIAKVAIP</sequence>
<organism evidence="15 16">
    <name type="scientific">Amborella trichopoda</name>
    <dbReference type="NCBI Taxonomy" id="13333"/>
    <lineage>
        <taxon>Eukaryota</taxon>
        <taxon>Viridiplantae</taxon>
        <taxon>Streptophyta</taxon>
        <taxon>Embryophyta</taxon>
        <taxon>Tracheophyta</taxon>
        <taxon>Spermatophyta</taxon>
        <taxon>Magnoliopsida</taxon>
        <taxon>Amborellales</taxon>
        <taxon>Amborellaceae</taxon>
        <taxon>Amborella</taxon>
    </lineage>
</organism>
<dbReference type="GO" id="GO:0051028">
    <property type="term" value="P:mRNA transport"/>
    <property type="evidence" value="ECO:0007669"/>
    <property type="project" value="UniProtKB-KW"/>
</dbReference>
<dbReference type="GO" id="GO:0035145">
    <property type="term" value="C:exon-exon junction complex"/>
    <property type="evidence" value="ECO:0007669"/>
    <property type="project" value="InterPro"/>
</dbReference>
<feature type="compositionally biased region" description="Basic and acidic residues" evidence="13">
    <location>
        <begin position="256"/>
        <end position="274"/>
    </location>
</feature>
<protein>
    <recommendedName>
        <fullName evidence="14">Btz domain-containing protein</fullName>
    </recommendedName>
</protein>
<feature type="compositionally biased region" description="Low complexity" evidence="13">
    <location>
        <begin position="198"/>
        <end position="225"/>
    </location>
</feature>
<feature type="region of interest" description="Disordered" evidence="13">
    <location>
        <begin position="256"/>
        <end position="305"/>
    </location>
</feature>
<comment type="subcellular location">
    <subcellularLocation>
        <location evidence="2">Cytoplasm</location>
    </subcellularLocation>
    <subcellularLocation>
        <location evidence="1">Nucleus</location>
    </subcellularLocation>
</comment>
<dbReference type="GO" id="GO:0003729">
    <property type="term" value="F:mRNA binding"/>
    <property type="evidence" value="ECO:0007669"/>
    <property type="project" value="InterPro"/>
</dbReference>
<keyword evidence="16" id="KW-1185">Reference proteome</keyword>
<evidence type="ECO:0000313" key="16">
    <source>
        <dbReference type="Proteomes" id="UP000017836"/>
    </source>
</evidence>
<dbReference type="Gramene" id="ERN02755">
    <property type="protein sequence ID" value="ERN02755"/>
    <property type="gene ID" value="AMTR_s00086p00033010"/>
</dbReference>
<dbReference type="OMA" id="NYHPRGF"/>
<feature type="compositionally biased region" description="Low complexity" evidence="13">
    <location>
        <begin position="56"/>
        <end position="83"/>
    </location>
</feature>
<evidence type="ECO:0000256" key="3">
    <source>
        <dbReference type="ARBA" id="ARBA00009548"/>
    </source>
</evidence>
<evidence type="ECO:0000256" key="9">
    <source>
        <dbReference type="ARBA" id="ARBA00022884"/>
    </source>
</evidence>
<dbReference type="GO" id="GO:0008380">
    <property type="term" value="P:RNA splicing"/>
    <property type="evidence" value="ECO:0007669"/>
    <property type="project" value="UniProtKB-KW"/>
</dbReference>
<keyword evidence="5" id="KW-0963">Cytoplasm</keyword>
<feature type="compositionally biased region" description="Basic and acidic residues" evidence="13">
    <location>
        <begin position="1"/>
        <end position="22"/>
    </location>
</feature>
<feature type="compositionally biased region" description="Basic and acidic residues" evidence="13">
    <location>
        <begin position="150"/>
        <end position="170"/>
    </location>
</feature>
<dbReference type="Pfam" id="PF09405">
    <property type="entry name" value="Btz"/>
    <property type="match status" value="1"/>
</dbReference>
<dbReference type="Proteomes" id="UP000017836">
    <property type="component" value="Unassembled WGS sequence"/>
</dbReference>
<accession>W1P705</accession>
<evidence type="ECO:0000256" key="5">
    <source>
        <dbReference type="ARBA" id="ARBA00022490"/>
    </source>
</evidence>
<evidence type="ECO:0000259" key="14">
    <source>
        <dbReference type="Pfam" id="PF09405"/>
    </source>
</evidence>
<evidence type="ECO:0000256" key="11">
    <source>
        <dbReference type="ARBA" id="ARBA00023187"/>
    </source>
</evidence>
<dbReference type="InterPro" id="IPR018545">
    <property type="entry name" value="Btz_dom"/>
</dbReference>
<dbReference type="GO" id="GO:0006417">
    <property type="term" value="P:regulation of translation"/>
    <property type="evidence" value="ECO:0007669"/>
    <property type="project" value="UniProtKB-KW"/>
</dbReference>
<keyword evidence="12" id="KW-0539">Nucleus</keyword>
<keyword evidence="11" id="KW-0508">mRNA splicing</keyword>
<evidence type="ECO:0000256" key="1">
    <source>
        <dbReference type="ARBA" id="ARBA00004123"/>
    </source>
</evidence>
<feature type="domain" description="Btz" evidence="14">
    <location>
        <begin position="87"/>
        <end position="187"/>
    </location>
</feature>
<dbReference type="GO" id="GO:0005737">
    <property type="term" value="C:cytoplasm"/>
    <property type="evidence" value="ECO:0007669"/>
    <property type="project" value="UniProtKB-SubCell"/>
</dbReference>
<dbReference type="HOGENOM" id="CLU_072936_0_0_1"/>
<keyword evidence="7" id="KW-0509">mRNA transport</keyword>
<feature type="region of interest" description="Disordered" evidence="13">
    <location>
        <begin position="1"/>
        <end position="243"/>
    </location>
</feature>
<keyword evidence="9" id="KW-0694">RNA-binding</keyword>
<feature type="compositionally biased region" description="Basic and acidic residues" evidence="13">
    <location>
        <begin position="226"/>
        <end position="237"/>
    </location>
</feature>
<dbReference type="eggNOG" id="ENOG502QTZY">
    <property type="taxonomic scope" value="Eukaryota"/>
</dbReference>
<dbReference type="EMBL" id="KI394485">
    <property type="protein sequence ID" value="ERN02755.1"/>
    <property type="molecule type" value="Genomic_DNA"/>
</dbReference>
<keyword evidence="8" id="KW-0810">Translation regulation</keyword>
<evidence type="ECO:0000256" key="2">
    <source>
        <dbReference type="ARBA" id="ARBA00004496"/>
    </source>
</evidence>
<evidence type="ECO:0000313" key="15">
    <source>
        <dbReference type="EMBL" id="ERN02755.1"/>
    </source>
</evidence>
<evidence type="ECO:0000256" key="10">
    <source>
        <dbReference type="ARBA" id="ARBA00023161"/>
    </source>
</evidence>
<dbReference type="PANTHER" id="PTHR36364">
    <property type="entry name" value="OS03G0203000 PROTEIN"/>
    <property type="match status" value="1"/>
</dbReference>
<dbReference type="GO" id="GO:0006397">
    <property type="term" value="P:mRNA processing"/>
    <property type="evidence" value="ECO:0007669"/>
    <property type="project" value="UniProtKB-KW"/>
</dbReference>
<evidence type="ECO:0000256" key="7">
    <source>
        <dbReference type="ARBA" id="ARBA00022816"/>
    </source>
</evidence>